<dbReference type="AlphaFoldDB" id="A0AAD8X935"/>
<sequence>MKTGVLAAGDVAVLLTDVSSSGTGAPPCGGAADNRLGGLDENIIGFKSDLWPLILFLVRISSLSVNSITDKQKNREEVGLKERSSRPKRSTSTPCADAAALETRVLSAMDNRFDVIQAKQDDLVSQIEYQSSYVFDLAGWRPEMENRFAQLEAAVEDLKRAQPPTAAAAASGSGACHIVSNTSPASSGPIHGQVGHGENVTSGGLPAAALGSPSVPPVKGTFSFQNPIPDTADPQFVTSQIMTGLGANAPSFPFPSFTGDNPNLWITLAEQYFQTLAIHESYWVPMSILHFSGSADTTHPFYFLTRFIEGLRADIRAVVMVQRPTDLDTACSLALLQEEVAEGELSFPSKQEQRYIAFPRKSIASTSASASPAVAGRAVDSRGIEAARTNNSDKYNALRAYRKAKGLCFKCGERWGHDHTCPQTVQLHVVEELLSLLSQEELTGIDNTESSGEEQEVVCSVSLHALTGSTSDVPGVIQLHAFIEKHEVLILVDSGSSTSFINQQLAQELSGIQPLLKPWRVKVADGAQHSCSAYIPQCQWSSQGHQFATDLKLLPLGAFDMILGMDWLEQNNPQIDWIAKT</sequence>
<protein>
    <submittedName>
        <fullName evidence="2">Uncharacterized protein</fullName>
    </submittedName>
</protein>
<feature type="region of interest" description="Disordered" evidence="1">
    <location>
        <begin position="71"/>
        <end position="96"/>
    </location>
</feature>
<dbReference type="Pfam" id="PF08284">
    <property type="entry name" value="RVP_2"/>
    <property type="match status" value="1"/>
</dbReference>
<evidence type="ECO:0000256" key="1">
    <source>
        <dbReference type="SAM" id="MobiDB-lite"/>
    </source>
</evidence>
<dbReference type="Proteomes" id="UP001231189">
    <property type="component" value="Unassembled WGS sequence"/>
</dbReference>
<proteinExistence type="predicted"/>
<organism evidence="2 3">
    <name type="scientific">Lolium multiflorum</name>
    <name type="common">Italian ryegrass</name>
    <name type="synonym">Lolium perenne subsp. multiflorum</name>
    <dbReference type="NCBI Taxonomy" id="4521"/>
    <lineage>
        <taxon>Eukaryota</taxon>
        <taxon>Viridiplantae</taxon>
        <taxon>Streptophyta</taxon>
        <taxon>Embryophyta</taxon>
        <taxon>Tracheophyta</taxon>
        <taxon>Spermatophyta</taxon>
        <taxon>Magnoliopsida</taxon>
        <taxon>Liliopsida</taxon>
        <taxon>Poales</taxon>
        <taxon>Poaceae</taxon>
        <taxon>BOP clade</taxon>
        <taxon>Pooideae</taxon>
        <taxon>Poodae</taxon>
        <taxon>Poeae</taxon>
        <taxon>Poeae Chloroplast Group 2 (Poeae type)</taxon>
        <taxon>Loliodinae</taxon>
        <taxon>Loliinae</taxon>
        <taxon>Lolium</taxon>
    </lineage>
</organism>
<dbReference type="PANTHER" id="PTHR15503">
    <property type="entry name" value="LDOC1 RELATED"/>
    <property type="match status" value="1"/>
</dbReference>
<comment type="caution">
    <text evidence="2">The sequence shown here is derived from an EMBL/GenBank/DDBJ whole genome shotgun (WGS) entry which is preliminary data.</text>
</comment>
<reference evidence="2" key="1">
    <citation type="submission" date="2023-07" db="EMBL/GenBank/DDBJ databases">
        <title>A chromosome-level genome assembly of Lolium multiflorum.</title>
        <authorList>
            <person name="Chen Y."/>
            <person name="Copetti D."/>
            <person name="Kolliker R."/>
            <person name="Studer B."/>
        </authorList>
    </citation>
    <scope>NUCLEOTIDE SEQUENCE</scope>
    <source>
        <strain evidence="2">02402/16</strain>
        <tissue evidence="2">Leaf</tissue>
    </source>
</reference>
<name>A0AAD8X935_LOLMU</name>
<dbReference type="InterPro" id="IPR021109">
    <property type="entry name" value="Peptidase_aspartic_dom_sf"/>
</dbReference>
<feature type="compositionally biased region" description="Basic and acidic residues" evidence="1">
    <location>
        <begin position="71"/>
        <end position="85"/>
    </location>
</feature>
<gene>
    <name evidence="2" type="ORF">QYE76_014861</name>
</gene>
<dbReference type="CDD" id="cd00303">
    <property type="entry name" value="retropepsin_like"/>
    <property type="match status" value="1"/>
</dbReference>
<accession>A0AAD8X935</accession>
<dbReference type="SUPFAM" id="SSF50630">
    <property type="entry name" value="Acid proteases"/>
    <property type="match status" value="1"/>
</dbReference>
<dbReference type="PANTHER" id="PTHR15503:SF22">
    <property type="entry name" value="TRANSPOSON TY3-I GAG POLYPROTEIN"/>
    <property type="match status" value="1"/>
</dbReference>
<dbReference type="InterPro" id="IPR032567">
    <property type="entry name" value="RTL1-rel"/>
</dbReference>
<evidence type="ECO:0000313" key="2">
    <source>
        <dbReference type="EMBL" id="KAK1698164.1"/>
    </source>
</evidence>
<evidence type="ECO:0000313" key="3">
    <source>
        <dbReference type="Proteomes" id="UP001231189"/>
    </source>
</evidence>
<keyword evidence="3" id="KW-1185">Reference proteome</keyword>
<dbReference type="EMBL" id="JAUUTY010000001">
    <property type="protein sequence ID" value="KAK1698164.1"/>
    <property type="molecule type" value="Genomic_DNA"/>
</dbReference>
<dbReference type="Gene3D" id="2.40.70.10">
    <property type="entry name" value="Acid Proteases"/>
    <property type="match status" value="1"/>
</dbReference>